<dbReference type="SUPFAM" id="SSF53474">
    <property type="entry name" value="alpha/beta-Hydrolases"/>
    <property type="match status" value="1"/>
</dbReference>
<evidence type="ECO:0000259" key="1">
    <source>
        <dbReference type="Pfam" id="PF12697"/>
    </source>
</evidence>
<evidence type="ECO:0000313" key="2">
    <source>
        <dbReference type="EMBL" id="CAB4574911.1"/>
    </source>
</evidence>
<accession>A0A6J6EEG2</accession>
<dbReference type="PANTHER" id="PTHR43798">
    <property type="entry name" value="MONOACYLGLYCEROL LIPASE"/>
    <property type="match status" value="1"/>
</dbReference>
<dbReference type="InterPro" id="IPR000073">
    <property type="entry name" value="AB_hydrolase_1"/>
</dbReference>
<protein>
    <submittedName>
        <fullName evidence="2">Unannotated protein</fullName>
    </submittedName>
</protein>
<gene>
    <name evidence="2" type="ORF">UFOPK1591_01519</name>
</gene>
<sequence length="255" mass="26638">MAVPRLEAVVSGQPLGEAPVYIFGSALGSNHNIWNGALELFEGRFSVIRFDLPGHGVTPSADESFTMDELADGVIEMATRFGVDRFRVAGVSIGGALALVLARRYPNRVESAGVVCSAATFGGVASGFLERAASVRAEGMGFVTPIIAARWFAPAFIERDPDTVQHIVDMVGSCDPEGYAQCCEALATYDETAHLGEIDVPVMVVSGELDPASPTEAGAVVAHGVLNGRQVVIMNASHLAVVENPLSVAAPLLSS</sequence>
<reference evidence="2" key="1">
    <citation type="submission" date="2020-05" db="EMBL/GenBank/DDBJ databases">
        <authorList>
            <person name="Chiriac C."/>
            <person name="Salcher M."/>
            <person name="Ghai R."/>
            <person name="Kavagutti S V."/>
        </authorList>
    </citation>
    <scope>NUCLEOTIDE SEQUENCE</scope>
</reference>
<dbReference type="EMBL" id="CAEZTD010000177">
    <property type="protein sequence ID" value="CAB4574911.1"/>
    <property type="molecule type" value="Genomic_DNA"/>
</dbReference>
<dbReference type="InterPro" id="IPR029058">
    <property type="entry name" value="AB_hydrolase_fold"/>
</dbReference>
<dbReference type="Gene3D" id="3.40.50.1820">
    <property type="entry name" value="alpha/beta hydrolase"/>
    <property type="match status" value="1"/>
</dbReference>
<name>A0A6J6EEG2_9ZZZZ</name>
<proteinExistence type="predicted"/>
<dbReference type="Pfam" id="PF12697">
    <property type="entry name" value="Abhydrolase_6"/>
    <property type="match status" value="1"/>
</dbReference>
<organism evidence="2">
    <name type="scientific">freshwater metagenome</name>
    <dbReference type="NCBI Taxonomy" id="449393"/>
    <lineage>
        <taxon>unclassified sequences</taxon>
        <taxon>metagenomes</taxon>
        <taxon>ecological metagenomes</taxon>
    </lineage>
</organism>
<dbReference type="AlphaFoldDB" id="A0A6J6EEG2"/>
<dbReference type="PRINTS" id="PR00111">
    <property type="entry name" value="ABHYDROLASE"/>
</dbReference>
<dbReference type="InterPro" id="IPR050266">
    <property type="entry name" value="AB_hydrolase_sf"/>
</dbReference>
<feature type="domain" description="AB hydrolase-1" evidence="1">
    <location>
        <begin position="31"/>
        <end position="249"/>
    </location>
</feature>